<comment type="caution">
    <text evidence="2">The sequence shown here is derived from an EMBL/GenBank/DDBJ whole genome shotgun (WGS) entry which is preliminary data.</text>
</comment>
<name>A0ABP8HYW6_9BURK</name>
<feature type="region of interest" description="Disordered" evidence="1">
    <location>
        <begin position="63"/>
        <end position="119"/>
    </location>
</feature>
<gene>
    <name evidence="2" type="ORF">GCM10023165_33040</name>
</gene>
<reference evidence="3" key="1">
    <citation type="journal article" date="2019" name="Int. J. Syst. Evol. Microbiol.">
        <title>The Global Catalogue of Microorganisms (GCM) 10K type strain sequencing project: providing services to taxonomists for standard genome sequencing and annotation.</title>
        <authorList>
            <consortium name="The Broad Institute Genomics Platform"/>
            <consortium name="The Broad Institute Genome Sequencing Center for Infectious Disease"/>
            <person name="Wu L."/>
            <person name="Ma J."/>
        </authorList>
    </citation>
    <scope>NUCLEOTIDE SEQUENCE [LARGE SCALE GENOMIC DNA]</scope>
    <source>
        <strain evidence="3">JCM 17804</strain>
    </source>
</reference>
<proteinExistence type="predicted"/>
<evidence type="ECO:0000313" key="3">
    <source>
        <dbReference type="Proteomes" id="UP001500975"/>
    </source>
</evidence>
<protein>
    <recommendedName>
        <fullName evidence="4">LysR substrate-binding domain-containing protein</fullName>
    </recommendedName>
</protein>
<dbReference type="EMBL" id="BAABGJ010000056">
    <property type="protein sequence ID" value="GAA4347850.1"/>
    <property type="molecule type" value="Genomic_DNA"/>
</dbReference>
<evidence type="ECO:0000313" key="2">
    <source>
        <dbReference type="EMBL" id="GAA4347850.1"/>
    </source>
</evidence>
<keyword evidence="3" id="KW-1185">Reference proteome</keyword>
<feature type="compositionally biased region" description="Low complexity" evidence="1">
    <location>
        <begin position="63"/>
        <end position="86"/>
    </location>
</feature>
<dbReference type="Proteomes" id="UP001500975">
    <property type="component" value="Unassembled WGS sequence"/>
</dbReference>
<feature type="compositionally biased region" description="Pro residues" evidence="1">
    <location>
        <begin position="102"/>
        <end position="111"/>
    </location>
</feature>
<evidence type="ECO:0000256" key="1">
    <source>
        <dbReference type="SAM" id="MobiDB-lite"/>
    </source>
</evidence>
<accession>A0ABP8HYW6</accession>
<evidence type="ECO:0008006" key="4">
    <source>
        <dbReference type="Google" id="ProtNLM"/>
    </source>
</evidence>
<organism evidence="2 3">
    <name type="scientific">Variovorax defluvii</name>
    <dbReference type="NCBI Taxonomy" id="913761"/>
    <lineage>
        <taxon>Bacteria</taxon>
        <taxon>Pseudomonadati</taxon>
        <taxon>Pseudomonadota</taxon>
        <taxon>Betaproteobacteria</taxon>
        <taxon>Burkholderiales</taxon>
        <taxon>Comamonadaceae</taxon>
        <taxon>Variovorax</taxon>
    </lineage>
</organism>
<sequence length="119" mass="12420">MRIAAPFGDGRQRIAPMPARFSRLHPGLRLQLDLRETPWPDRHDSDVVIPIGRAGACNGRLARQRAGAGAGAHAPRPQRARAGAAGFLEDSMGKPALSAPAPAAPAAPAPPSARTARAR</sequence>